<dbReference type="AlphaFoldDB" id="A0A923EAN4"/>
<evidence type="ECO:0000313" key="1">
    <source>
        <dbReference type="EMBL" id="MBC2399737.1"/>
    </source>
</evidence>
<sequence>MEGIIVCFIGDYAICKNEESGEVFNVSKNSIKRCHVGDIIINKEEIWIKKKKEKANKKNSKFEDCYICDDIVIEINK</sequence>
<proteinExistence type="predicted"/>
<dbReference type="EMBL" id="JAAZWO010000034">
    <property type="protein sequence ID" value="MBC2399737.1"/>
    <property type="molecule type" value="Genomic_DNA"/>
</dbReference>
<reference evidence="1 2" key="1">
    <citation type="submission" date="2020-04" db="EMBL/GenBank/DDBJ databases">
        <title>Genomic insights into acetone-butanol-ethanol (ABE) fermentation by sequencing solventogenic clostridia strains.</title>
        <authorList>
            <person name="Brown S."/>
        </authorList>
    </citation>
    <scope>NUCLEOTIDE SEQUENCE [LARGE SCALE GENOMIC DNA]</scope>
    <source>
        <strain evidence="1 2">DJ011</strain>
    </source>
</reference>
<name>A0A923EAN4_CLOTT</name>
<evidence type="ECO:0000313" key="2">
    <source>
        <dbReference type="Proteomes" id="UP000563151"/>
    </source>
</evidence>
<keyword evidence="2" id="KW-1185">Reference proteome</keyword>
<accession>A0A923EAN4</accession>
<dbReference type="Proteomes" id="UP000563151">
    <property type="component" value="Unassembled WGS sequence"/>
</dbReference>
<organism evidence="1 2">
    <name type="scientific">Clostridium tetanomorphum</name>
    <dbReference type="NCBI Taxonomy" id="1553"/>
    <lineage>
        <taxon>Bacteria</taxon>
        <taxon>Bacillati</taxon>
        <taxon>Bacillota</taxon>
        <taxon>Clostridia</taxon>
        <taxon>Eubacteriales</taxon>
        <taxon>Clostridiaceae</taxon>
        <taxon>Clostridium</taxon>
    </lineage>
</organism>
<protein>
    <submittedName>
        <fullName evidence="1">DUF3006 family protein</fullName>
    </submittedName>
</protein>
<comment type="caution">
    <text evidence="1">The sequence shown here is derived from an EMBL/GenBank/DDBJ whole genome shotgun (WGS) entry which is preliminary data.</text>
</comment>
<dbReference type="RefSeq" id="WP_035152395.1">
    <property type="nucleotide sequence ID" value="NZ_JAAZWO010000034.1"/>
</dbReference>
<gene>
    <name evidence="1" type="ORF">HGG79_18485</name>
</gene>